<dbReference type="EMBL" id="CP014989">
    <property type="protein sequence ID" value="ANS79333.1"/>
    <property type="molecule type" value="Genomic_DNA"/>
</dbReference>
<keyword evidence="3" id="KW-1185">Reference proteome</keyword>
<organism evidence="2 3">
    <name type="scientific">Serinicoccus hydrothermalis</name>
    <dbReference type="NCBI Taxonomy" id="1758689"/>
    <lineage>
        <taxon>Bacteria</taxon>
        <taxon>Bacillati</taxon>
        <taxon>Actinomycetota</taxon>
        <taxon>Actinomycetes</taxon>
        <taxon>Micrococcales</taxon>
        <taxon>Ornithinimicrobiaceae</taxon>
        <taxon>Serinicoccus</taxon>
    </lineage>
</organism>
<feature type="domain" description="TniQ" evidence="1">
    <location>
        <begin position="8"/>
        <end position="146"/>
    </location>
</feature>
<gene>
    <name evidence="2" type="ORF">SGUI_1937</name>
</gene>
<proteinExistence type="predicted"/>
<dbReference type="RefSeq" id="WP_066639462.1">
    <property type="nucleotide sequence ID" value="NZ_CP014989.1"/>
</dbReference>
<dbReference type="OrthoDB" id="9036115at2"/>
<sequence>MTVAVALPVTVAPRDGESIESWLEHLADANGLTTAALLTHLRRRGVGTRYLTLAPAPATVRVLADLARVTEQDVHATTLAAYDGTALNLAGLDPDDRYSYRQVAARGWTPAHGTQACPTCLAETGTWRSAWRLLIVTTCLRHRSLLVAECPSCRRPFRDQRGSHLRRVGGATACGNPLGAGPTRQCQHDLTTIPTATVDDAVLALQTRVETALTDHAVTVLGEPMDAAAYLDDLRHLATLLLHLAGQPDAHRIGTWPSGLTREAARRTGERGPRWGLRPPDPPGLRAAALATADAVLSAPDLDTAASALTPWTELTPTTDDGPLGWLADRTVMTPTLTRLVLSARSRHRRLSHQLDTHPPTGAAMKINHKAVPQVIPHQQYLDHLTGASDSGAETVRLFASLSLARMHPDIKTWAAAAQALGMPGPVGTRCARACSGTMLIAAEEWQARIRAAIQDVPRYDYRAAEAKTEHRRHMSRWFEEWARKYRPGTHHTSLSYGLTWQWIHVAHAHLDLSPAWDGTTPTAKDRALYRQFETSLDGQQQSGLASALHKRA</sequence>
<dbReference type="Proteomes" id="UP000092482">
    <property type="component" value="Chromosome"/>
</dbReference>
<dbReference type="Pfam" id="PF06527">
    <property type="entry name" value="TniQ"/>
    <property type="match status" value="1"/>
</dbReference>
<dbReference type="AlphaFoldDB" id="A0A1B1ND35"/>
<reference evidence="2 3" key="1">
    <citation type="submission" date="2016-03" db="EMBL/GenBank/DDBJ databases">
        <title>Shallow-sea hydrothermal system.</title>
        <authorList>
            <person name="Tang K."/>
        </authorList>
    </citation>
    <scope>NUCLEOTIDE SEQUENCE [LARGE SCALE GENOMIC DNA]</scope>
    <source>
        <strain evidence="2 3">JLT9</strain>
    </source>
</reference>
<evidence type="ECO:0000313" key="2">
    <source>
        <dbReference type="EMBL" id="ANS79333.1"/>
    </source>
</evidence>
<name>A0A1B1ND35_9MICO</name>
<dbReference type="KEGG" id="serj:SGUI_1937"/>
<dbReference type="InterPro" id="IPR009492">
    <property type="entry name" value="TniQ"/>
</dbReference>
<evidence type="ECO:0000259" key="1">
    <source>
        <dbReference type="Pfam" id="PF06527"/>
    </source>
</evidence>
<dbReference type="STRING" id="1758689.SGUI_1937"/>
<protein>
    <recommendedName>
        <fullName evidence="1">TniQ domain-containing protein</fullName>
    </recommendedName>
</protein>
<evidence type="ECO:0000313" key="3">
    <source>
        <dbReference type="Proteomes" id="UP000092482"/>
    </source>
</evidence>
<accession>A0A1B1ND35</accession>